<organism evidence="3 4">
    <name type="scientific">Escherichia phage vB_EcoM-UFV13</name>
    <dbReference type="NCBI Taxonomy" id="1815590"/>
    <lineage>
        <taxon>Viruses</taxon>
        <taxon>Duplodnaviria</taxon>
        <taxon>Heunggongvirae</taxon>
        <taxon>Uroviricota</taxon>
        <taxon>Caudoviricetes</taxon>
        <taxon>Pantevenvirales</taxon>
        <taxon>Straboviridae</taxon>
        <taxon>Tevenvirinae</taxon>
        <taxon>Tequatrovirus</taxon>
        <taxon>Tequatrovirus ecomufv133</taxon>
    </lineage>
</organism>
<evidence type="ECO:0000259" key="2">
    <source>
        <dbReference type="Pfam" id="PF24449"/>
    </source>
</evidence>
<dbReference type="InterPro" id="IPR057819">
    <property type="entry name" value="T4_y05I_N"/>
</dbReference>
<dbReference type="RefSeq" id="YP_009290366.1">
    <property type="nucleotide sequence ID" value="NC_031103.1"/>
</dbReference>
<name>A0A161HB83_9CAUD</name>
<evidence type="ECO:0000259" key="1">
    <source>
        <dbReference type="Pfam" id="PF24448"/>
    </source>
</evidence>
<keyword evidence="4" id="KW-1185">Reference proteome</keyword>
<dbReference type="Pfam" id="PF24448">
    <property type="entry name" value="T4_y05I_C"/>
    <property type="match status" value="1"/>
</dbReference>
<dbReference type="KEGG" id="vg:29081162"/>
<feature type="domain" description="T4 y05I-like putative transcription factor N-terminal" evidence="2">
    <location>
        <begin position="13"/>
        <end position="106"/>
    </location>
</feature>
<proteinExistence type="predicted"/>
<dbReference type="Pfam" id="PF24449">
    <property type="entry name" value="T4_y05I_N"/>
    <property type="match status" value="1"/>
</dbReference>
<gene>
    <name evidence="3" type="ORF">vBEcoMUFV13_g101</name>
</gene>
<sequence>MSESKRINMKRLVLEVSPLFGELAIEKVNNMYRLTQEDDMLYFTPSEIIHLTQIEYPYTDKIVSINDEHKIHFYSSCPGFNIKSESMCLSVIHWDSFIAKIKYFYYSNERKHSLKWLKNCNAIITNDCNQNDETLLNVSKCYEEGDVLTIRQIDDFRSHIVTFTKDEAIALKTYLDSVIPTMISK</sequence>
<evidence type="ECO:0000313" key="3">
    <source>
        <dbReference type="EMBL" id="ANA50132.1"/>
    </source>
</evidence>
<evidence type="ECO:0000313" key="4">
    <source>
        <dbReference type="Proteomes" id="UP000201682"/>
    </source>
</evidence>
<protein>
    <submittedName>
        <fullName evidence="3">Uncharacterized protein</fullName>
    </submittedName>
</protein>
<dbReference type="EMBL" id="KU867876">
    <property type="protein sequence ID" value="ANA50132.1"/>
    <property type="molecule type" value="Genomic_DNA"/>
</dbReference>
<reference evidence="4" key="1">
    <citation type="submission" date="2016-03" db="EMBL/GenBank/DDBJ databases">
        <authorList>
            <person name="Duarte V.S."/>
            <person name="Dias R.S."/>
            <person name="Kropinski A.M."/>
            <person name="Vidigal P.M.P."/>
            <person name="Silva C.C."/>
            <person name="Souza F.O."/>
            <person name="Xavier A.S."/>
            <person name="Teixeira J.S."/>
            <person name="de Paula S.O."/>
        </authorList>
    </citation>
    <scope>NUCLEOTIDE SEQUENCE [LARGE SCALE GENOMIC DNA]</scope>
</reference>
<dbReference type="Proteomes" id="UP000201682">
    <property type="component" value="Segment"/>
</dbReference>
<dbReference type="GeneID" id="29081162"/>
<dbReference type="InterPro" id="IPR057820">
    <property type="entry name" value="T4_y05I_C"/>
</dbReference>
<accession>A0A161HB83</accession>
<feature type="domain" description="T4 y05I-like putative transcription factor C-terminal" evidence="1">
    <location>
        <begin position="113"/>
        <end position="182"/>
    </location>
</feature>